<evidence type="ECO:0000256" key="6">
    <source>
        <dbReference type="ARBA" id="ARBA00031828"/>
    </source>
</evidence>
<dbReference type="SUPFAM" id="SSF56784">
    <property type="entry name" value="HAD-like"/>
    <property type="match status" value="1"/>
</dbReference>
<evidence type="ECO:0000256" key="1">
    <source>
        <dbReference type="ARBA" id="ARBA00004496"/>
    </source>
</evidence>
<dbReference type="InterPro" id="IPR006549">
    <property type="entry name" value="HAD-SF_hydro_IIIA"/>
</dbReference>
<dbReference type="NCBIfam" id="TIGR01662">
    <property type="entry name" value="HAD-SF-IIIA"/>
    <property type="match status" value="1"/>
</dbReference>
<reference evidence="8 9" key="1">
    <citation type="submission" date="2021-05" db="EMBL/GenBank/DDBJ databases">
        <title>Fusibacter ferrireducens sp. nov., an anaerobic, sulfur- and Fe-reducing bacterium isolated from the mangrove sediment.</title>
        <authorList>
            <person name="Qiu D."/>
        </authorList>
    </citation>
    <scope>NUCLEOTIDE SEQUENCE [LARGE SCALE GENOMIC DNA]</scope>
    <source>
        <strain evidence="8 9">DSM 12116</strain>
    </source>
</reference>
<name>A0ABS5PN72_9FIRM</name>
<proteinExistence type="inferred from homology"/>
<dbReference type="RefSeq" id="WP_213236467.1">
    <property type="nucleotide sequence ID" value="NZ_JAHBCL010000011.1"/>
</dbReference>
<evidence type="ECO:0000313" key="9">
    <source>
        <dbReference type="Proteomes" id="UP000746471"/>
    </source>
</evidence>
<dbReference type="InterPro" id="IPR023214">
    <property type="entry name" value="HAD_sf"/>
</dbReference>
<dbReference type="PIRSF" id="PIRSF004682">
    <property type="entry name" value="GmhB"/>
    <property type="match status" value="1"/>
</dbReference>
<dbReference type="CDD" id="cd07503">
    <property type="entry name" value="HAD_HisB-N"/>
    <property type="match status" value="1"/>
</dbReference>
<dbReference type="EC" id="3.1.3.-" evidence="7"/>
<dbReference type="EMBL" id="JAHBCL010000011">
    <property type="protein sequence ID" value="MBS7526610.1"/>
    <property type="molecule type" value="Genomic_DNA"/>
</dbReference>
<dbReference type="Proteomes" id="UP000746471">
    <property type="component" value="Unassembled WGS sequence"/>
</dbReference>
<dbReference type="NCBIfam" id="TIGR00213">
    <property type="entry name" value="GmhB_yaeD"/>
    <property type="match status" value="1"/>
</dbReference>
<evidence type="ECO:0000256" key="3">
    <source>
        <dbReference type="ARBA" id="ARBA00022723"/>
    </source>
</evidence>
<dbReference type="InterPro" id="IPR036412">
    <property type="entry name" value="HAD-like_sf"/>
</dbReference>
<evidence type="ECO:0000256" key="5">
    <source>
        <dbReference type="ARBA" id="ARBA00023277"/>
    </source>
</evidence>
<keyword evidence="2 7" id="KW-0963">Cytoplasm</keyword>
<evidence type="ECO:0000256" key="7">
    <source>
        <dbReference type="PIRNR" id="PIRNR004682"/>
    </source>
</evidence>
<keyword evidence="4 7" id="KW-0378">Hydrolase</keyword>
<dbReference type="GO" id="GO:0016787">
    <property type="term" value="F:hydrolase activity"/>
    <property type="evidence" value="ECO:0007669"/>
    <property type="project" value="UniProtKB-KW"/>
</dbReference>
<dbReference type="InterPro" id="IPR006543">
    <property type="entry name" value="Histidinol-phos"/>
</dbReference>
<evidence type="ECO:0000256" key="2">
    <source>
        <dbReference type="ARBA" id="ARBA00022490"/>
    </source>
</evidence>
<accession>A0ABS5PN72</accession>
<dbReference type="NCBIfam" id="TIGR01656">
    <property type="entry name" value="Histidinol-ppas"/>
    <property type="match status" value="1"/>
</dbReference>
<keyword evidence="5 7" id="KW-0119">Carbohydrate metabolism</keyword>
<dbReference type="Gene3D" id="3.40.50.1000">
    <property type="entry name" value="HAD superfamily/HAD-like"/>
    <property type="match status" value="1"/>
</dbReference>
<keyword evidence="3" id="KW-0479">Metal-binding</keyword>
<comment type="similarity">
    <text evidence="7">Belongs to the gmhB family.</text>
</comment>
<comment type="caution">
    <text evidence="8">The sequence shown here is derived from an EMBL/GenBank/DDBJ whole genome shotgun (WGS) entry which is preliminary data.</text>
</comment>
<dbReference type="PANTHER" id="PTHR42891">
    <property type="entry name" value="D-GLYCERO-BETA-D-MANNO-HEPTOSE-1,7-BISPHOSPHATE 7-PHOSPHATASE"/>
    <property type="match status" value="1"/>
</dbReference>
<comment type="subcellular location">
    <subcellularLocation>
        <location evidence="1 7">Cytoplasm</location>
    </subcellularLocation>
</comment>
<gene>
    <name evidence="8" type="ORF">KHM83_07975</name>
</gene>
<dbReference type="InterPro" id="IPR004446">
    <property type="entry name" value="Heptose_bisP_phosphatase"/>
</dbReference>
<dbReference type="PANTHER" id="PTHR42891:SF1">
    <property type="entry name" value="D-GLYCERO-BETA-D-MANNO-HEPTOSE-1,7-BISPHOSPHATE 7-PHOSPHATASE"/>
    <property type="match status" value="1"/>
</dbReference>
<keyword evidence="9" id="KW-1185">Reference proteome</keyword>
<evidence type="ECO:0000256" key="4">
    <source>
        <dbReference type="ARBA" id="ARBA00022801"/>
    </source>
</evidence>
<evidence type="ECO:0000313" key="8">
    <source>
        <dbReference type="EMBL" id="MBS7526610.1"/>
    </source>
</evidence>
<dbReference type="Pfam" id="PF13242">
    <property type="entry name" value="Hydrolase_like"/>
    <property type="match status" value="1"/>
</dbReference>
<sequence>MTKAIFLDRDGIINEDDNYIYKPKDFRFMEGIFDFCHEAVKHEYLLIVITNQSGIARGYFTEQDLYILNSWMCARFEERDIHISKVYFCPYHPEKGIGRYKVDSNDRKPNPGMLFKAKEEFDIDLKNSIIIGDKDSDMEAGRRAGIGLLLLMPGKYSCTYDEDIIVVKTLNQAKTHLFG</sequence>
<protein>
    <recommendedName>
        <fullName evidence="6 7">D,D-heptose 1,7-bisphosphate phosphatase</fullName>
        <ecNumber evidence="7">3.1.3.-</ecNumber>
    </recommendedName>
</protein>
<organism evidence="8 9">
    <name type="scientific">Fusibacter paucivorans</name>
    <dbReference type="NCBI Taxonomy" id="76009"/>
    <lineage>
        <taxon>Bacteria</taxon>
        <taxon>Bacillati</taxon>
        <taxon>Bacillota</taxon>
        <taxon>Clostridia</taxon>
        <taxon>Eubacteriales</taxon>
        <taxon>Eubacteriales Family XII. Incertae Sedis</taxon>
        <taxon>Fusibacter</taxon>
    </lineage>
</organism>